<dbReference type="AlphaFoldDB" id="A0A9X5AUC9"/>
<gene>
    <name evidence="2" type="ORF">GJ689_18825</name>
</gene>
<evidence type="ECO:0000256" key="1">
    <source>
        <dbReference type="SAM" id="Phobius"/>
    </source>
</evidence>
<sequence>MSLDLSVESLRPKSSRPAGEESGFARFAIVFTNWSERWYPDSFVFAALTVIGVAAAALALGSKPLDIANAFGGGFWSIITFTMQMVMVVVTGFVVATSPPAARFIDWIARAPRTARGAVAFVAFVSMSASFLNWAFSMVLGGLLVQALARRGDLRMDYRAGAAAAYLGLGATWALGINSSAAQLQANPASLPKSISDITGVIPFTETIFLWQSMLMALIILIVSVLIAYFSAPSAATAKTAEDFGIDLTPRSSVTFGPSRPGEWLERTPFISLALAALGFGFIYNEFATKDPLLAISNLNTYNLLFLLIGLVLHWRLGSFLGAVSKAVPSTSGVLIQFPLYGAIALMLTGVKGADGFSISHHIANLFVSLSTQESFPVLMGVYSAVLGFLVPSGGGKWIIEAPYVMQAAKDLGTHMGWAVQVYNAAEAIPNLINPFWMLPLLGVLGLKARDIVGFTFIQFLLHIPLVLFLLWFFGRTLLPG</sequence>
<feature type="transmembrane region" description="Helical" evidence="1">
    <location>
        <begin position="157"/>
        <end position="177"/>
    </location>
</feature>
<feature type="transmembrane region" description="Helical" evidence="1">
    <location>
        <begin position="118"/>
        <end position="145"/>
    </location>
</feature>
<dbReference type="PANTHER" id="PTHR41983:SF2">
    <property type="entry name" value="SHORT-CHAIN FATTY ACID TRANSPORTER-RELATED"/>
    <property type="match status" value="1"/>
</dbReference>
<dbReference type="GO" id="GO:0005886">
    <property type="term" value="C:plasma membrane"/>
    <property type="evidence" value="ECO:0007669"/>
    <property type="project" value="TreeGrafter"/>
</dbReference>
<dbReference type="Proteomes" id="UP000438991">
    <property type="component" value="Unassembled WGS sequence"/>
</dbReference>
<comment type="caution">
    <text evidence="2">The sequence shown here is derived from an EMBL/GenBank/DDBJ whole genome shotgun (WGS) entry which is preliminary data.</text>
</comment>
<reference evidence="2 3" key="1">
    <citation type="submission" date="2019-11" db="EMBL/GenBank/DDBJ databases">
        <title>Whole-genome sequence of Rhodoplanes serenus DSM 18633, type strain.</title>
        <authorList>
            <person name="Kyndt J.A."/>
            <person name="Meyer T.E."/>
        </authorList>
    </citation>
    <scope>NUCLEOTIDE SEQUENCE [LARGE SCALE GENOMIC DNA]</scope>
    <source>
        <strain evidence="2 3">DSM 18633</strain>
    </source>
</reference>
<dbReference type="InterPro" id="IPR006160">
    <property type="entry name" value="SCFA_transpt_AtoE"/>
</dbReference>
<keyword evidence="1" id="KW-0812">Transmembrane</keyword>
<proteinExistence type="predicted"/>
<protein>
    <submittedName>
        <fullName evidence="2">Short-chain fatty acid transporter</fullName>
    </submittedName>
</protein>
<feature type="transmembrane region" description="Helical" evidence="1">
    <location>
        <begin position="376"/>
        <end position="400"/>
    </location>
</feature>
<accession>A0A9X5AUC9</accession>
<evidence type="ECO:0000313" key="2">
    <source>
        <dbReference type="EMBL" id="MTW18259.1"/>
    </source>
</evidence>
<feature type="transmembrane region" description="Helical" evidence="1">
    <location>
        <begin position="73"/>
        <end position="98"/>
    </location>
</feature>
<feature type="transmembrane region" description="Helical" evidence="1">
    <location>
        <begin position="293"/>
        <end position="315"/>
    </location>
</feature>
<keyword evidence="1" id="KW-1133">Transmembrane helix</keyword>
<dbReference type="EMBL" id="WNKV01000015">
    <property type="protein sequence ID" value="MTW18259.1"/>
    <property type="molecule type" value="Genomic_DNA"/>
</dbReference>
<name>A0A9X5AUC9_9BRAD</name>
<keyword evidence="1" id="KW-0472">Membrane</keyword>
<feature type="transmembrane region" description="Helical" evidence="1">
    <location>
        <begin position="209"/>
        <end position="230"/>
    </location>
</feature>
<dbReference type="RefSeq" id="WP_155480730.1">
    <property type="nucleotide sequence ID" value="NZ_WNKV01000015.1"/>
</dbReference>
<feature type="transmembrane region" description="Helical" evidence="1">
    <location>
        <begin position="43"/>
        <end position="61"/>
    </location>
</feature>
<dbReference type="Pfam" id="PF02667">
    <property type="entry name" value="SCFA_trans"/>
    <property type="match status" value="1"/>
</dbReference>
<feature type="transmembrane region" description="Helical" evidence="1">
    <location>
        <begin position="270"/>
        <end position="287"/>
    </location>
</feature>
<feature type="transmembrane region" description="Helical" evidence="1">
    <location>
        <begin position="452"/>
        <end position="474"/>
    </location>
</feature>
<feature type="transmembrane region" description="Helical" evidence="1">
    <location>
        <begin position="327"/>
        <end position="348"/>
    </location>
</feature>
<dbReference type="PANTHER" id="PTHR41983">
    <property type="entry name" value="SHORT-CHAIN FATTY ACID TRANSPORTER-RELATED"/>
    <property type="match status" value="1"/>
</dbReference>
<organism evidence="2 3">
    <name type="scientific">Rhodoplanes serenus</name>
    <dbReference type="NCBI Taxonomy" id="200615"/>
    <lineage>
        <taxon>Bacteria</taxon>
        <taxon>Pseudomonadati</taxon>
        <taxon>Pseudomonadota</taxon>
        <taxon>Alphaproteobacteria</taxon>
        <taxon>Hyphomicrobiales</taxon>
        <taxon>Nitrobacteraceae</taxon>
        <taxon>Rhodoplanes</taxon>
    </lineage>
</organism>
<evidence type="ECO:0000313" key="3">
    <source>
        <dbReference type="Proteomes" id="UP000438991"/>
    </source>
</evidence>